<name>A0A646QV63_MYTED</name>
<organism evidence="1">
    <name type="scientific">Mytilus edulis</name>
    <name type="common">Blue mussel</name>
    <dbReference type="NCBI Taxonomy" id="6550"/>
    <lineage>
        <taxon>Eukaryota</taxon>
        <taxon>Metazoa</taxon>
        <taxon>Spiralia</taxon>
        <taxon>Lophotrochozoa</taxon>
        <taxon>Mollusca</taxon>
        <taxon>Bivalvia</taxon>
        <taxon>Autobranchia</taxon>
        <taxon>Pteriomorphia</taxon>
        <taxon>Mytilida</taxon>
        <taxon>Mytiloidea</taxon>
        <taxon>Mytilidae</taxon>
        <taxon>Mytilinae</taxon>
        <taxon>Mytilus</taxon>
    </lineage>
</organism>
<proteinExistence type="evidence at transcript level"/>
<dbReference type="AlphaFoldDB" id="A0A646QV63"/>
<dbReference type="Gene3D" id="2.80.10.50">
    <property type="match status" value="1"/>
</dbReference>
<protein>
    <submittedName>
        <fullName evidence="1">R-type lectin</fullName>
    </submittedName>
</protein>
<evidence type="ECO:0000313" key="1">
    <source>
        <dbReference type="EMBL" id="QBM06346.1"/>
    </source>
</evidence>
<dbReference type="CDD" id="cd23717">
    <property type="entry name" value="beta-trefoil_Ricin_SeviL"/>
    <property type="match status" value="1"/>
</dbReference>
<dbReference type="EMBL" id="MK434197">
    <property type="protein sequence ID" value="QBM06346.1"/>
    <property type="molecule type" value="mRNA"/>
</dbReference>
<accession>A0A646QV63</accession>
<reference evidence="1" key="1">
    <citation type="journal article" date="2019" name="FEBS J.">
        <title>A GM1b/asialo-GM1 oligosaccharide-binding R-type lectin from purplish bifurcate mussels Mytilisepta virgata and its effect on MAP kinases.</title>
        <authorList>
            <person name="Fujii Y."/>
            <person name="Gerdol M."/>
            <person name="Kawsar S.M.A."/>
            <person name="Hasan I."/>
            <person name="Spazzali F."/>
            <person name="Yoshida T."/>
            <person name="Ogawa Y."/>
            <person name="Rajia S."/>
            <person name="Kamata K."/>
            <person name="Koide Y."/>
            <person name="Sugawara S."/>
            <person name="Hosono M."/>
            <person name="Tame J.R.H."/>
            <person name="Fujita H."/>
            <person name="Pallavicini A."/>
            <person name="Ozeki Y."/>
        </authorList>
    </citation>
    <scope>NUCLEOTIDE SEQUENCE</scope>
</reference>
<keyword evidence="1" id="KW-0430">Lectin</keyword>
<sequence>MVDVVAGKYFIQNKLNGFRLFYNDDREDLGCFDGEMFEDQLWFISKKSNGYYSIVRDRKHLCYDGCALSMTDVARDNSLWVFEEDGDNKGFVRIINKVYNDNIFYAADEDELNGSGDENDDQVWLLIRKSD</sequence>
<dbReference type="InterPro" id="IPR035992">
    <property type="entry name" value="Ricin_B-like_lectins"/>
</dbReference>
<dbReference type="SUPFAM" id="SSF50370">
    <property type="entry name" value="Ricin B-like lectins"/>
    <property type="match status" value="1"/>
</dbReference>
<dbReference type="GO" id="GO:0030246">
    <property type="term" value="F:carbohydrate binding"/>
    <property type="evidence" value="ECO:0007669"/>
    <property type="project" value="UniProtKB-KW"/>
</dbReference>